<dbReference type="RefSeq" id="WP_273601594.1">
    <property type="nucleotide sequence ID" value="NZ_JAQQXT010000012.1"/>
</dbReference>
<reference evidence="2 3" key="1">
    <citation type="submission" date="2022-10" db="EMBL/GenBank/DDBJ databases">
        <title>Paucibacter sp. hw1 Genome sequencing.</title>
        <authorList>
            <person name="Park S."/>
        </authorList>
    </citation>
    <scope>NUCLEOTIDE SEQUENCE [LARGE SCALE GENOMIC DNA]</scope>
    <source>
        <strain evidence="3">hw1</strain>
    </source>
</reference>
<proteinExistence type="predicted"/>
<dbReference type="Proteomes" id="UP001221189">
    <property type="component" value="Unassembled WGS sequence"/>
</dbReference>
<feature type="transmembrane region" description="Helical" evidence="1">
    <location>
        <begin position="50"/>
        <end position="68"/>
    </location>
</feature>
<keyword evidence="1" id="KW-0472">Membrane</keyword>
<evidence type="ECO:0000313" key="3">
    <source>
        <dbReference type="Proteomes" id="UP001221189"/>
    </source>
</evidence>
<keyword evidence="1" id="KW-0812">Transmembrane</keyword>
<sequence>MRTTPLSRTHLFGRIAAAALGGYAFCWGFIALGLALLYGAGLGFHDAEHIASMLGLLLFLGVFCWAFAARSLEQVWVILAGGGVLMSGGAALVQRSLVAAAGGL</sequence>
<comment type="caution">
    <text evidence="2">The sequence shown here is derived from an EMBL/GenBank/DDBJ whole genome shotgun (WGS) entry which is preliminary data.</text>
</comment>
<protein>
    <submittedName>
        <fullName evidence="2">Iron uptake protein</fullName>
    </submittedName>
</protein>
<accession>A0ABT5KJ95</accession>
<feature type="transmembrane region" description="Helical" evidence="1">
    <location>
        <begin position="75"/>
        <end position="94"/>
    </location>
</feature>
<evidence type="ECO:0000313" key="2">
    <source>
        <dbReference type="EMBL" id="MDC8773462.1"/>
    </source>
</evidence>
<name>A0ABT5KJ95_9BURK</name>
<feature type="transmembrane region" description="Helical" evidence="1">
    <location>
        <begin position="12"/>
        <end position="38"/>
    </location>
</feature>
<evidence type="ECO:0000256" key="1">
    <source>
        <dbReference type="SAM" id="Phobius"/>
    </source>
</evidence>
<keyword evidence="3" id="KW-1185">Reference proteome</keyword>
<keyword evidence="1" id="KW-1133">Transmembrane helix</keyword>
<dbReference type="EMBL" id="JAQQXT010000012">
    <property type="protein sequence ID" value="MDC8773462.1"/>
    <property type="molecule type" value="Genomic_DNA"/>
</dbReference>
<organism evidence="2 3">
    <name type="scientific">Roseateles albus</name>
    <dbReference type="NCBI Taxonomy" id="2987525"/>
    <lineage>
        <taxon>Bacteria</taxon>
        <taxon>Pseudomonadati</taxon>
        <taxon>Pseudomonadota</taxon>
        <taxon>Betaproteobacteria</taxon>
        <taxon>Burkholderiales</taxon>
        <taxon>Sphaerotilaceae</taxon>
        <taxon>Roseateles</taxon>
    </lineage>
</organism>
<gene>
    <name evidence="2" type="ORF">PRZ03_17915</name>
</gene>